<dbReference type="InterPro" id="IPR036264">
    <property type="entry name" value="Bact_exopeptidase_dim_dom"/>
</dbReference>
<organism evidence="7 8">
    <name type="scientific">Roseivirga thermotolerans</name>
    <dbReference type="NCBI Taxonomy" id="1758176"/>
    <lineage>
        <taxon>Bacteria</taxon>
        <taxon>Pseudomonadati</taxon>
        <taxon>Bacteroidota</taxon>
        <taxon>Cytophagia</taxon>
        <taxon>Cytophagales</taxon>
        <taxon>Roseivirgaceae</taxon>
        <taxon>Roseivirga</taxon>
    </lineage>
</organism>
<comment type="caution">
    <text evidence="7">The sequence shown here is derived from an EMBL/GenBank/DDBJ whole genome shotgun (WGS) entry which is preliminary data.</text>
</comment>
<keyword evidence="8" id="KW-1185">Reference proteome</keyword>
<feature type="domain" description="Peptidase M20 dimerisation" evidence="6">
    <location>
        <begin position="164"/>
        <end position="261"/>
    </location>
</feature>
<dbReference type="Gene3D" id="3.30.70.360">
    <property type="match status" value="1"/>
</dbReference>
<dbReference type="Pfam" id="PF01546">
    <property type="entry name" value="Peptidase_M20"/>
    <property type="match status" value="1"/>
</dbReference>
<keyword evidence="4" id="KW-0862">Zinc</keyword>
<evidence type="ECO:0000313" key="7">
    <source>
        <dbReference type="EMBL" id="GHE56600.1"/>
    </source>
</evidence>
<evidence type="ECO:0000259" key="6">
    <source>
        <dbReference type="Pfam" id="PF07687"/>
    </source>
</evidence>
<protein>
    <submittedName>
        <fullName evidence="7">Acetylornithine deacetylase</fullName>
    </submittedName>
</protein>
<keyword evidence="2" id="KW-0479">Metal-binding</keyword>
<dbReference type="Proteomes" id="UP000658258">
    <property type="component" value="Unassembled WGS sequence"/>
</dbReference>
<dbReference type="InterPro" id="IPR011650">
    <property type="entry name" value="Peptidase_M20_dimer"/>
</dbReference>
<dbReference type="RefSeq" id="WP_189629025.1">
    <property type="nucleotide sequence ID" value="NZ_BNAG01000001.1"/>
</dbReference>
<evidence type="ECO:0000256" key="5">
    <source>
        <dbReference type="ARBA" id="ARBA00023285"/>
    </source>
</evidence>
<dbReference type="InterPro" id="IPR001261">
    <property type="entry name" value="ArgE/DapE_CS"/>
</dbReference>
<dbReference type="EMBL" id="BNAG01000001">
    <property type="protein sequence ID" value="GHE56600.1"/>
    <property type="molecule type" value="Genomic_DNA"/>
</dbReference>
<dbReference type="CDD" id="cd05651">
    <property type="entry name" value="M20_ArgE_DapE-like"/>
    <property type="match status" value="1"/>
</dbReference>
<evidence type="ECO:0000313" key="8">
    <source>
        <dbReference type="Proteomes" id="UP000658258"/>
    </source>
</evidence>
<name>A0ABQ3I514_9BACT</name>
<dbReference type="PROSITE" id="PS00758">
    <property type="entry name" value="ARGE_DAPE_CPG2_1"/>
    <property type="match status" value="1"/>
</dbReference>
<proteinExistence type="predicted"/>
<dbReference type="InterPro" id="IPR050072">
    <property type="entry name" value="Peptidase_M20A"/>
</dbReference>
<dbReference type="SUPFAM" id="SSF55031">
    <property type="entry name" value="Bacterial exopeptidase dimerisation domain"/>
    <property type="match status" value="1"/>
</dbReference>
<dbReference type="SUPFAM" id="SSF53187">
    <property type="entry name" value="Zn-dependent exopeptidases"/>
    <property type="match status" value="1"/>
</dbReference>
<keyword evidence="5" id="KW-0170">Cobalt</keyword>
<keyword evidence="3" id="KW-0378">Hydrolase</keyword>
<evidence type="ECO:0000256" key="2">
    <source>
        <dbReference type="ARBA" id="ARBA00022723"/>
    </source>
</evidence>
<accession>A0ABQ3I514</accession>
<dbReference type="PANTHER" id="PTHR43808">
    <property type="entry name" value="ACETYLORNITHINE DEACETYLASE"/>
    <property type="match status" value="1"/>
</dbReference>
<evidence type="ECO:0000256" key="3">
    <source>
        <dbReference type="ARBA" id="ARBA00022801"/>
    </source>
</evidence>
<dbReference type="InterPro" id="IPR002933">
    <property type="entry name" value="Peptidase_M20"/>
</dbReference>
<evidence type="ECO:0000256" key="1">
    <source>
        <dbReference type="ARBA" id="ARBA00001947"/>
    </source>
</evidence>
<comment type="cofactor">
    <cofactor evidence="1">
        <name>Zn(2+)</name>
        <dbReference type="ChEBI" id="CHEBI:29105"/>
    </cofactor>
</comment>
<dbReference type="Gene3D" id="3.40.630.10">
    <property type="entry name" value="Zn peptidases"/>
    <property type="match status" value="1"/>
</dbReference>
<gene>
    <name evidence="7" type="ORF">GCM10011340_09420</name>
</gene>
<dbReference type="Pfam" id="PF07687">
    <property type="entry name" value="M20_dimer"/>
    <property type="match status" value="1"/>
</dbReference>
<evidence type="ECO:0000256" key="4">
    <source>
        <dbReference type="ARBA" id="ARBA00022833"/>
    </source>
</evidence>
<sequence length="364" mass="40100">MELKEKAISLLKQLIEIPSLSREEDKTADLIDSLLKSSGVETERLQNNIWAKNKHFDASKPTLLLNSHHDTVKPNTGYTKDPFKAIVEDGKLYGLGSNDAGGCLVSLLATFLHFYEKEMHYNIILLASAEEEISGKNGIALALPELGKIDFAMVGEPTLMQMAVAEKGLMVLDCSVKGKAGHAARNEGENAIYKALPIIDWFQNYRFEKESDWLGPIKMSVTQVNSGTQHNVVPDLCQFVVDVRTTDVMSNQEVLEFIQQSVDCEVVARSTRLNPSSIPADHPIVKAGESLGMTKYGSPTLSDQALMPFPSLKLGPGDSARSHTADEYIYLKEIEQGIELYIELITKFMNVTASLPVGRQGRGT</sequence>
<dbReference type="PANTHER" id="PTHR43808:SF31">
    <property type="entry name" value="N-ACETYL-L-CITRULLINE DEACETYLASE"/>
    <property type="match status" value="1"/>
</dbReference>
<reference evidence="8" key="1">
    <citation type="journal article" date="2019" name="Int. J. Syst. Evol. Microbiol.">
        <title>The Global Catalogue of Microorganisms (GCM) 10K type strain sequencing project: providing services to taxonomists for standard genome sequencing and annotation.</title>
        <authorList>
            <consortium name="The Broad Institute Genomics Platform"/>
            <consortium name="The Broad Institute Genome Sequencing Center for Infectious Disease"/>
            <person name="Wu L."/>
            <person name="Ma J."/>
        </authorList>
    </citation>
    <scope>NUCLEOTIDE SEQUENCE [LARGE SCALE GENOMIC DNA]</scope>
    <source>
        <strain evidence="8">CGMCC 1.15111</strain>
    </source>
</reference>